<reference evidence="1" key="1">
    <citation type="submission" date="2018-11" db="EMBL/GenBank/DDBJ databases">
        <authorList>
            <consortium name="Pathogen Informatics"/>
        </authorList>
    </citation>
    <scope>NUCLEOTIDE SEQUENCE</scope>
</reference>
<comment type="caution">
    <text evidence="1">The sequence shown here is derived from an EMBL/GenBank/DDBJ whole genome shotgun (WGS) entry which is preliminary data.</text>
</comment>
<keyword evidence="2" id="KW-1185">Reference proteome</keyword>
<protein>
    <submittedName>
        <fullName evidence="1">Uncharacterized protein</fullName>
    </submittedName>
</protein>
<dbReference type="EMBL" id="CAAALY010015420">
    <property type="protein sequence ID" value="VEL12659.1"/>
    <property type="molecule type" value="Genomic_DNA"/>
</dbReference>
<gene>
    <name evidence="1" type="ORF">PXEA_LOCUS6099</name>
</gene>
<dbReference type="AlphaFoldDB" id="A0A448WIL1"/>
<sequence>MASSEFCLESGVSALASTTTRFTFKPRLSTIPSEDSKFETLDSLEMDDKIIRSHLLKSTGDASVARRSYAPDFHSDDPEDKSVAAVALRPPIYPVSITAPVAPRLFNSHSRISRSALPSGMPDVGQSRHPHSHTAPLPLFRSPLSTHKSTLAMTRLVADDKDTNTTNISFSSGLLHPHFCQIHNYSHSQFHQGYFHQYYRHHSQQQLHQSFQNHPLLFSSGARRGSSPLQLTRVGGIVPRHMKSIRELKQVTVDTSTPLLTEDTSDVVCDLGNNSLQTFDSASNKHIITQDADIKFGSEIFRLGPGSLITRAASTEGSLKPQSSDYFVRVHCCPQPYVSLAHLGDGHDSLSRVSLDYNKEPRENFENARTTFSEDTCLLTQAIASVEASLDLPIIRDTLVANTSELLRFILFNSDTKLSQSSNF</sequence>
<accession>A0A448WIL1</accession>
<proteinExistence type="predicted"/>
<evidence type="ECO:0000313" key="1">
    <source>
        <dbReference type="EMBL" id="VEL12659.1"/>
    </source>
</evidence>
<organism evidence="1 2">
    <name type="scientific">Protopolystoma xenopodis</name>
    <dbReference type="NCBI Taxonomy" id="117903"/>
    <lineage>
        <taxon>Eukaryota</taxon>
        <taxon>Metazoa</taxon>
        <taxon>Spiralia</taxon>
        <taxon>Lophotrochozoa</taxon>
        <taxon>Platyhelminthes</taxon>
        <taxon>Monogenea</taxon>
        <taxon>Polyopisthocotylea</taxon>
        <taxon>Polystomatidea</taxon>
        <taxon>Polystomatidae</taxon>
        <taxon>Protopolystoma</taxon>
    </lineage>
</organism>
<dbReference type="Proteomes" id="UP000784294">
    <property type="component" value="Unassembled WGS sequence"/>
</dbReference>
<name>A0A448WIL1_9PLAT</name>
<evidence type="ECO:0000313" key="2">
    <source>
        <dbReference type="Proteomes" id="UP000784294"/>
    </source>
</evidence>